<dbReference type="InterPro" id="IPR030970">
    <property type="entry name" value="ABC_MlaD"/>
</dbReference>
<dbReference type="InterPro" id="IPR052336">
    <property type="entry name" value="MlaD_Phospholipid_Transporter"/>
</dbReference>
<dbReference type="Pfam" id="PF02470">
    <property type="entry name" value="MlaD"/>
    <property type="match status" value="1"/>
</dbReference>
<keyword evidence="1" id="KW-1133">Transmembrane helix</keyword>
<dbReference type="STRING" id="43775.SAMN04489760_102113"/>
<keyword evidence="4" id="KW-1185">Reference proteome</keyword>
<gene>
    <name evidence="3" type="ORF">SAMN04489760_102113</name>
</gene>
<dbReference type="PANTHER" id="PTHR33371:SF4">
    <property type="entry name" value="INTERMEMBRANE PHOSPHOLIPID TRANSPORT SYSTEM BINDING PROTEIN MLAD"/>
    <property type="match status" value="1"/>
</dbReference>
<keyword evidence="1" id="KW-0472">Membrane</keyword>
<dbReference type="OrthoDB" id="9788420at2"/>
<dbReference type="RefSeq" id="WP_093882041.1">
    <property type="nucleotide sequence ID" value="NZ_FOBS01000002.1"/>
</dbReference>
<dbReference type="AlphaFoldDB" id="A0A1H7UUG8"/>
<evidence type="ECO:0000313" key="4">
    <source>
        <dbReference type="Proteomes" id="UP000198744"/>
    </source>
</evidence>
<dbReference type="GO" id="GO:0015914">
    <property type="term" value="P:phospholipid transport"/>
    <property type="evidence" value="ECO:0007669"/>
    <property type="project" value="InterPro"/>
</dbReference>
<sequence>MKKYAMETTVGVFIVFGLILVGYMTVKLGHVSLFGEDTYKLRAQFTSVSGLRAGSTVDMLGIEIGRVERLFIDQKDQKAVVEMTIKKDIKIYDDAIASIKTEGLIGDKYLSIDPGGGGDLLRPGGTITETQPALDIESLIGKYAFGEVKKKDDADKKEKDSL</sequence>
<dbReference type="Proteomes" id="UP000198744">
    <property type="component" value="Unassembled WGS sequence"/>
</dbReference>
<evidence type="ECO:0000259" key="2">
    <source>
        <dbReference type="Pfam" id="PF02470"/>
    </source>
</evidence>
<name>A0A1H7UUG8_9BACT</name>
<protein>
    <submittedName>
        <fullName evidence="3">Phospholipid/cholesterol/gamma-HCH transport system substrate-binding protein</fullName>
    </submittedName>
</protein>
<keyword evidence="1" id="KW-0812">Transmembrane</keyword>
<dbReference type="PANTHER" id="PTHR33371">
    <property type="entry name" value="INTERMEMBRANE PHOSPHOLIPID TRANSPORT SYSTEM BINDING PROTEIN MLAD-RELATED"/>
    <property type="match status" value="1"/>
</dbReference>
<dbReference type="NCBIfam" id="TIGR04430">
    <property type="entry name" value="OM_asym_MlaD"/>
    <property type="match status" value="1"/>
</dbReference>
<dbReference type="InterPro" id="IPR003399">
    <property type="entry name" value="Mce/MlaD"/>
</dbReference>
<feature type="transmembrane region" description="Helical" evidence="1">
    <location>
        <begin position="12"/>
        <end position="34"/>
    </location>
</feature>
<reference evidence="3 4" key="1">
    <citation type="submission" date="2016-10" db="EMBL/GenBank/DDBJ databases">
        <authorList>
            <person name="de Groot N.N."/>
        </authorList>
    </citation>
    <scope>NUCLEOTIDE SEQUENCE [LARGE SCALE GENOMIC DNA]</scope>
    <source>
        <strain evidence="3 4">DSM 8423</strain>
    </source>
</reference>
<dbReference type="EMBL" id="FOBS01000002">
    <property type="protein sequence ID" value="SEM00612.1"/>
    <property type="molecule type" value="Genomic_DNA"/>
</dbReference>
<evidence type="ECO:0000313" key="3">
    <source>
        <dbReference type="EMBL" id="SEM00612.1"/>
    </source>
</evidence>
<organism evidence="3 4">
    <name type="scientific">Syntrophus gentianae</name>
    <dbReference type="NCBI Taxonomy" id="43775"/>
    <lineage>
        <taxon>Bacteria</taxon>
        <taxon>Pseudomonadati</taxon>
        <taxon>Thermodesulfobacteriota</taxon>
        <taxon>Syntrophia</taxon>
        <taxon>Syntrophales</taxon>
        <taxon>Syntrophaceae</taxon>
        <taxon>Syntrophus</taxon>
    </lineage>
</organism>
<proteinExistence type="predicted"/>
<accession>A0A1H7UUG8</accession>
<feature type="domain" description="Mce/MlaD" evidence="2">
    <location>
        <begin position="38"/>
        <end position="115"/>
    </location>
</feature>
<evidence type="ECO:0000256" key="1">
    <source>
        <dbReference type="SAM" id="Phobius"/>
    </source>
</evidence>